<sequence length="448" mass="48322">MRERRFRGILACRTTLAHGLRQASMAEAQPSVESGHGVPEAQSPTFRNVTPLRRAKSSGQPRSGRPSITPRETKSSRLRASLGSGGSPLSVTSAAPRSSSATPEVISGGMVFETTRLRDELRASQREADKQAQEICTLKSALGSKEQALKAAAASAQALTERVLNAEGGLTSRTKELSSMTAERNQYRSEAAEAGRQADKLTQRLSAMPKGSGFSEVVAGLEAELKSMKADHEKLAKDNKGCCNQIRAKDKQLSAAGVQLEHARAILVENKELQNSILDQTRRLQEAADDKATQQIVQRQLRAELARAQDVTAAAEEEAAQKGRELACMATALKVSQEREAQLTTELALLNAELSRIRPVAARATTREIGNGTKDEGIVPMTMHLEEVRYLQGQSARLQEKLALAERSASATLAQKEALHKKLDALQAKISHPKPGTDSSQALASCEH</sequence>
<feature type="coiled-coil region" evidence="6">
    <location>
        <begin position="177"/>
        <end position="238"/>
    </location>
</feature>
<dbReference type="Pfam" id="PF07058">
    <property type="entry name" value="MAP70"/>
    <property type="match status" value="1"/>
</dbReference>
<comment type="caution">
    <text evidence="8">The sequence shown here is derived from an EMBL/GenBank/DDBJ whole genome shotgun (WGS) entry which is preliminary data.</text>
</comment>
<dbReference type="EMBL" id="CAXHTA020000002">
    <property type="protein sequence ID" value="CAL5219051.1"/>
    <property type="molecule type" value="Genomic_DNA"/>
</dbReference>
<evidence type="ECO:0000256" key="5">
    <source>
        <dbReference type="ARBA" id="ARBA00023212"/>
    </source>
</evidence>
<feature type="coiled-coil region" evidence="6">
    <location>
        <begin position="270"/>
        <end position="353"/>
    </location>
</feature>
<comment type="subcellular location">
    <subcellularLocation>
        <location evidence="1">Cytoplasm</location>
        <location evidence="1">Cytoskeleton</location>
    </subcellularLocation>
</comment>
<feature type="compositionally biased region" description="Low complexity" evidence="7">
    <location>
        <begin position="78"/>
        <end position="103"/>
    </location>
</feature>
<organism evidence="8 9">
    <name type="scientific">Coccomyxa viridis</name>
    <dbReference type="NCBI Taxonomy" id="1274662"/>
    <lineage>
        <taxon>Eukaryota</taxon>
        <taxon>Viridiplantae</taxon>
        <taxon>Chlorophyta</taxon>
        <taxon>core chlorophytes</taxon>
        <taxon>Trebouxiophyceae</taxon>
        <taxon>Trebouxiophyceae incertae sedis</taxon>
        <taxon>Coccomyxaceae</taxon>
        <taxon>Coccomyxa</taxon>
    </lineage>
</organism>
<dbReference type="InterPro" id="IPR009768">
    <property type="entry name" value="MAP70"/>
</dbReference>
<evidence type="ECO:0000256" key="6">
    <source>
        <dbReference type="SAM" id="Coils"/>
    </source>
</evidence>
<reference evidence="8 9" key="1">
    <citation type="submission" date="2024-06" db="EMBL/GenBank/DDBJ databases">
        <authorList>
            <person name="Kraege A."/>
            <person name="Thomma B."/>
        </authorList>
    </citation>
    <scope>NUCLEOTIDE SEQUENCE [LARGE SCALE GENOMIC DNA]</scope>
</reference>
<proteinExistence type="inferred from homology"/>
<evidence type="ECO:0000256" key="4">
    <source>
        <dbReference type="ARBA" id="ARBA00023054"/>
    </source>
</evidence>
<dbReference type="PANTHER" id="PTHR31246:SF32">
    <property type="entry name" value="MICROTUBULE-ASSOCIATED PROTEIN 70-1"/>
    <property type="match status" value="1"/>
</dbReference>
<dbReference type="Proteomes" id="UP001497392">
    <property type="component" value="Unassembled WGS sequence"/>
</dbReference>
<keyword evidence="3" id="KW-0963">Cytoplasm</keyword>
<protein>
    <submittedName>
        <fullName evidence="8">G811 protein</fullName>
    </submittedName>
</protein>
<evidence type="ECO:0000256" key="2">
    <source>
        <dbReference type="ARBA" id="ARBA00008825"/>
    </source>
</evidence>
<keyword evidence="5" id="KW-0206">Cytoskeleton</keyword>
<evidence type="ECO:0000313" key="8">
    <source>
        <dbReference type="EMBL" id="CAL5219051.1"/>
    </source>
</evidence>
<feature type="region of interest" description="Disordered" evidence="7">
    <location>
        <begin position="23"/>
        <end position="103"/>
    </location>
</feature>
<gene>
    <name evidence="8" type="primary">g811</name>
    <name evidence="8" type="ORF">VP750_LOCUS710</name>
</gene>
<keyword evidence="9" id="KW-1185">Reference proteome</keyword>
<evidence type="ECO:0000256" key="1">
    <source>
        <dbReference type="ARBA" id="ARBA00004245"/>
    </source>
</evidence>
<accession>A0ABP1FJI9</accession>
<keyword evidence="4 6" id="KW-0175">Coiled coil</keyword>
<evidence type="ECO:0000256" key="7">
    <source>
        <dbReference type="SAM" id="MobiDB-lite"/>
    </source>
</evidence>
<evidence type="ECO:0000313" key="9">
    <source>
        <dbReference type="Proteomes" id="UP001497392"/>
    </source>
</evidence>
<dbReference type="PANTHER" id="PTHR31246">
    <property type="entry name" value="MICROTUBULE-ASSOCIATED PROTEIN 70-2"/>
    <property type="match status" value="1"/>
</dbReference>
<name>A0ABP1FJI9_9CHLO</name>
<evidence type="ECO:0000256" key="3">
    <source>
        <dbReference type="ARBA" id="ARBA00022490"/>
    </source>
</evidence>
<comment type="similarity">
    <text evidence="2">Belongs to the MAP70 family.</text>
</comment>